<evidence type="ECO:0000256" key="5">
    <source>
        <dbReference type="ARBA" id="ARBA00023163"/>
    </source>
</evidence>
<dbReference type="GO" id="GO:0006355">
    <property type="term" value="P:regulation of DNA-templated transcription"/>
    <property type="evidence" value="ECO:0007669"/>
    <property type="project" value="InterPro"/>
</dbReference>
<dbReference type="GO" id="GO:0000976">
    <property type="term" value="F:transcription cis-regulatory region binding"/>
    <property type="evidence" value="ECO:0007669"/>
    <property type="project" value="TreeGrafter"/>
</dbReference>
<evidence type="ECO:0000259" key="9">
    <source>
        <dbReference type="PROSITE" id="PS51755"/>
    </source>
</evidence>
<dbReference type="RefSeq" id="WP_176975159.1">
    <property type="nucleotide sequence ID" value="NZ_JABZEO010000002.1"/>
</dbReference>
<proteinExistence type="predicted"/>
<dbReference type="PANTHER" id="PTHR48111">
    <property type="entry name" value="REGULATOR OF RPOS"/>
    <property type="match status" value="1"/>
</dbReference>
<evidence type="ECO:0000313" key="10">
    <source>
        <dbReference type="EMBL" id="NVZ08380.1"/>
    </source>
</evidence>
<evidence type="ECO:0000259" key="8">
    <source>
        <dbReference type="PROSITE" id="PS50110"/>
    </source>
</evidence>
<name>A0A850RBN7_9GAMM</name>
<dbReference type="GO" id="GO:0000156">
    <property type="term" value="F:phosphorelay response regulator activity"/>
    <property type="evidence" value="ECO:0007669"/>
    <property type="project" value="TreeGrafter"/>
</dbReference>
<dbReference type="Gene3D" id="3.40.50.2300">
    <property type="match status" value="1"/>
</dbReference>
<keyword evidence="3" id="KW-0805">Transcription regulation</keyword>
<dbReference type="CDD" id="cd17574">
    <property type="entry name" value="REC_OmpR"/>
    <property type="match status" value="1"/>
</dbReference>
<keyword evidence="5" id="KW-0804">Transcription</keyword>
<dbReference type="InterPro" id="IPR016032">
    <property type="entry name" value="Sig_transdc_resp-reg_C-effctor"/>
</dbReference>
<dbReference type="GO" id="GO:0032993">
    <property type="term" value="C:protein-DNA complex"/>
    <property type="evidence" value="ECO:0007669"/>
    <property type="project" value="TreeGrafter"/>
</dbReference>
<sequence>MPHKPQILIIEDEEPIRVGLEDLFVYHGFAVDSAADGPGGLAKALTGRFDLILLDIMLPGLDGFEICDRIRAVDRVQPIIMLTARTADADIIQGLRLGADDYVSKPFSVTELVLRVQAVLRRSGATGDAAERLRIGELEIDALNLRGRRGAEEIPFTRREIEILRYLAAHAERPVSREELLNKVWGYARDCGLETRTVDIHIAKLRRKIEPDPAEPRHLLTVRGAGYRLRVDPA</sequence>
<keyword evidence="2" id="KW-0902">Two-component regulatory system</keyword>
<feature type="domain" description="OmpR/PhoB-type" evidence="9">
    <location>
        <begin position="130"/>
        <end position="231"/>
    </location>
</feature>
<dbReference type="AlphaFoldDB" id="A0A850RBN7"/>
<dbReference type="InterPro" id="IPR039420">
    <property type="entry name" value="WalR-like"/>
</dbReference>
<evidence type="ECO:0000256" key="4">
    <source>
        <dbReference type="ARBA" id="ARBA00023125"/>
    </source>
</evidence>
<reference evidence="10 11" key="1">
    <citation type="submission" date="2020-06" db="EMBL/GenBank/DDBJ databases">
        <title>Whole-genome sequence of Allochromatium humboldtianum DSM 21881, type strain.</title>
        <authorList>
            <person name="Kyndt J.A."/>
            <person name="Meyer T.E."/>
        </authorList>
    </citation>
    <scope>NUCLEOTIDE SEQUENCE [LARGE SCALE GENOMIC DNA]</scope>
    <source>
        <strain evidence="10 11">DSM 21881</strain>
    </source>
</reference>
<dbReference type="Proteomes" id="UP000592294">
    <property type="component" value="Unassembled WGS sequence"/>
</dbReference>
<dbReference type="Gene3D" id="1.10.10.10">
    <property type="entry name" value="Winged helix-like DNA-binding domain superfamily/Winged helix DNA-binding domain"/>
    <property type="match status" value="1"/>
</dbReference>
<dbReference type="FunFam" id="3.40.50.2300:FF:000001">
    <property type="entry name" value="DNA-binding response regulator PhoB"/>
    <property type="match status" value="1"/>
</dbReference>
<evidence type="ECO:0000313" key="11">
    <source>
        <dbReference type="Proteomes" id="UP000592294"/>
    </source>
</evidence>
<keyword evidence="1 6" id="KW-0597">Phosphoprotein</keyword>
<dbReference type="PROSITE" id="PS51755">
    <property type="entry name" value="OMPR_PHOB"/>
    <property type="match status" value="1"/>
</dbReference>
<feature type="domain" description="Response regulatory" evidence="8">
    <location>
        <begin position="6"/>
        <end position="120"/>
    </location>
</feature>
<dbReference type="SMART" id="SM00862">
    <property type="entry name" value="Trans_reg_C"/>
    <property type="match status" value="1"/>
</dbReference>
<dbReference type="InterPro" id="IPR036388">
    <property type="entry name" value="WH-like_DNA-bd_sf"/>
</dbReference>
<protein>
    <submittedName>
        <fullName evidence="10">Response regulator transcription factor</fullName>
    </submittedName>
</protein>
<feature type="DNA-binding region" description="OmpR/PhoB-type" evidence="7">
    <location>
        <begin position="130"/>
        <end position="231"/>
    </location>
</feature>
<keyword evidence="11" id="KW-1185">Reference proteome</keyword>
<dbReference type="InterPro" id="IPR001789">
    <property type="entry name" value="Sig_transdc_resp-reg_receiver"/>
</dbReference>
<keyword evidence="4 7" id="KW-0238">DNA-binding</keyword>
<dbReference type="SMART" id="SM00448">
    <property type="entry name" value="REC"/>
    <property type="match status" value="1"/>
</dbReference>
<dbReference type="InterPro" id="IPR011006">
    <property type="entry name" value="CheY-like_superfamily"/>
</dbReference>
<dbReference type="Gene3D" id="6.10.250.690">
    <property type="match status" value="1"/>
</dbReference>
<evidence type="ECO:0000256" key="7">
    <source>
        <dbReference type="PROSITE-ProRule" id="PRU01091"/>
    </source>
</evidence>
<dbReference type="Pfam" id="PF00486">
    <property type="entry name" value="Trans_reg_C"/>
    <property type="match status" value="1"/>
</dbReference>
<accession>A0A850RBN7</accession>
<dbReference type="PANTHER" id="PTHR48111:SF4">
    <property type="entry name" value="DNA-BINDING DUAL TRANSCRIPTIONAL REGULATOR OMPR"/>
    <property type="match status" value="1"/>
</dbReference>
<evidence type="ECO:0000256" key="3">
    <source>
        <dbReference type="ARBA" id="ARBA00023015"/>
    </source>
</evidence>
<evidence type="ECO:0000256" key="2">
    <source>
        <dbReference type="ARBA" id="ARBA00023012"/>
    </source>
</evidence>
<dbReference type="PROSITE" id="PS50110">
    <property type="entry name" value="RESPONSE_REGULATORY"/>
    <property type="match status" value="1"/>
</dbReference>
<dbReference type="CDD" id="cd00383">
    <property type="entry name" value="trans_reg_C"/>
    <property type="match status" value="1"/>
</dbReference>
<dbReference type="EMBL" id="JABZEO010000002">
    <property type="protein sequence ID" value="NVZ08380.1"/>
    <property type="molecule type" value="Genomic_DNA"/>
</dbReference>
<dbReference type="SUPFAM" id="SSF52172">
    <property type="entry name" value="CheY-like"/>
    <property type="match status" value="1"/>
</dbReference>
<dbReference type="GO" id="GO:0005829">
    <property type="term" value="C:cytosol"/>
    <property type="evidence" value="ECO:0007669"/>
    <property type="project" value="TreeGrafter"/>
</dbReference>
<comment type="caution">
    <text evidence="10">The sequence shown here is derived from an EMBL/GenBank/DDBJ whole genome shotgun (WGS) entry which is preliminary data.</text>
</comment>
<feature type="modified residue" description="4-aspartylphosphate" evidence="6">
    <location>
        <position position="55"/>
    </location>
</feature>
<dbReference type="SUPFAM" id="SSF46894">
    <property type="entry name" value="C-terminal effector domain of the bipartite response regulators"/>
    <property type="match status" value="1"/>
</dbReference>
<evidence type="ECO:0000256" key="6">
    <source>
        <dbReference type="PROSITE-ProRule" id="PRU00169"/>
    </source>
</evidence>
<dbReference type="InterPro" id="IPR001867">
    <property type="entry name" value="OmpR/PhoB-type_DNA-bd"/>
</dbReference>
<organism evidence="10 11">
    <name type="scientific">Allochromatium humboldtianum</name>
    <dbReference type="NCBI Taxonomy" id="504901"/>
    <lineage>
        <taxon>Bacteria</taxon>
        <taxon>Pseudomonadati</taxon>
        <taxon>Pseudomonadota</taxon>
        <taxon>Gammaproteobacteria</taxon>
        <taxon>Chromatiales</taxon>
        <taxon>Chromatiaceae</taxon>
        <taxon>Allochromatium</taxon>
    </lineage>
</organism>
<dbReference type="Pfam" id="PF00072">
    <property type="entry name" value="Response_reg"/>
    <property type="match status" value="1"/>
</dbReference>
<gene>
    <name evidence="10" type="ORF">HW932_03805</name>
</gene>
<evidence type="ECO:0000256" key="1">
    <source>
        <dbReference type="ARBA" id="ARBA00022553"/>
    </source>
</evidence>